<dbReference type="EMBL" id="KX130344">
    <property type="protein sequence ID" value="AQN78578.1"/>
    <property type="molecule type" value="Genomic_DNA"/>
</dbReference>
<dbReference type="KEGG" id="vg:31079578"/>
<reference evidence="1" key="1">
    <citation type="journal article" date="2015" name="PLoS Biol.">
        <title>The Discovery, Distribution, and Evolution of Viruses Associated with Drosophila melanogaster.</title>
        <authorList>
            <person name="Webster C.L."/>
            <person name="Waldron F.M."/>
            <person name="Robertson S."/>
            <person name="Crowson D."/>
            <person name="Ferrari G."/>
            <person name="Quintana J.F."/>
            <person name="Brouqui J.M."/>
            <person name="Bayne E.H."/>
            <person name="Longdon B."/>
            <person name="Buck A.H."/>
            <person name="Lazzaro B.P."/>
            <person name="Akorli J."/>
            <person name="Haddrill P.R."/>
            <person name="Obbard D.J."/>
        </authorList>
    </citation>
    <scope>NUCLEOTIDE SEQUENCE</scope>
</reference>
<dbReference type="EMBL" id="KP714102">
    <property type="protein sequence ID" value="AKH40352.1"/>
    <property type="molecule type" value="Genomic_DNA"/>
</dbReference>
<reference evidence="3" key="2">
    <citation type="submission" date="2016-04" db="EMBL/GenBank/DDBJ databases">
        <title>The complete genome of Kallithea virus.</title>
        <authorList>
            <consortium name="DrosEU Consortium"/>
            <person name="Obbard D.J."/>
            <person name="Serga S."/>
            <person name="Kozeretska I."/>
            <person name="Waldron F.M."/>
            <person name="Webster C.L."/>
            <person name="Staubach F."/>
        </authorList>
    </citation>
    <scope>NUCLEOTIDE SEQUENCE [LARGE SCALE GENOMIC DNA]</scope>
</reference>
<dbReference type="OrthoDB" id="18225at10239"/>
<evidence type="ECO:0000313" key="3">
    <source>
        <dbReference type="Proteomes" id="UP000204438"/>
    </source>
</evidence>
<accession>A0A0F7KNJ4</accession>
<proteinExistence type="predicted"/>
<keyword evidence="3" id="KW-1185">Reference proteome</keyword>
<evidence type="ECO:0000313" key="1">
    <source>
        <dbReference type="EMBL" id="AKH40352.1"/>
    </source>
</evidence>
<organism evidence="1">
    <name type="scientific">Kallithea virus</name>
    <dbReference type="NCBI Taxonomy" id="1654582"/>
    <lineage>
        <taxon>Viruses</taxon>
        <taxon>Viruses incertae sedis</taxon>
        <taxon>Naldaviricetes</taxon>
        <taxon>Lefavirales</taxon>
        <taxon>Nudiviridae</taxon>
        <taxon>Alphanudivirus</taxon>
        <taxon>Alphanudivirus dromelanogasteris</taxon>
    </lineage>
</organism>
<evidence type="ECO:0000313" key="2">
    <source>
        <dbReference type="EMBL" id="AQN78578.1"/>
    </source>
</evidence>
<sequence>MDYSDHLIAEQSVYAYLNVDRQEPQQSRFQESVSQFYKYSKNNATQLTNVDPNGFSITNLPDTVAFLPQNSIFNNIMMIRKEDPDFRFVPVSETRDIFERNSVPIIVSDATVTMFTPKVAAPRQNMFTRAFPTDTSLNSARVTNPNNLVYDDPKFVNFTNVSSLSGYNDLVTRILAIINAPPESTINDRWASELYGYYGYDPSEIRSVLNNENQHKNRMTITIRIIDSLNNRQKTNANSDEQFVAIKNEIDAYVARL</sequence>
<reference evidence="2" key="3">
    <citation type="journal article" date="2021" name="Virus">
        <title>The discovery, distribution and diversity of DNA viruses associated with Drosophila melanogaster in Europe.</title>
        <authorList>
            <person name="Wallace M.A."/>
            <person name="Coffman K.A."/>
            <person name="Gilbert C."/>
            <person name="Ravindran S."/>
            <person name="Albery G.F."/>
            <person name="Abbott J."/>
            <person name="Argyridou E."/>
            <person name="Bellosta P."/>
            <person name="Betancourt A.J."/>
            <person name="Colinet H."/>
            <person name="Eric K."/>
            <person name="Glaser-Schmitt A."/>
            <person name="Grath S."/>
            <person name="Jelic M."/>
            <person name="Kankare M."/>
            <person name="Kozeretska I."/>
            <person name="Loeschcke V."/>
            <person name="Montchamp-Moreau C."/>
            <person name="Ometto L."/>
            <person name="Onder B.S."/>
            <person name="Orengo D.J."/>
            <person name="Parsch J."/>
            <person name="Pascual M."/>
            <person name="Patenkovic A."/>
            <person name="Puerma E."/>
            <person name="Ritchie M.G."/>
            <person name="Rota-Stabelli O."/>
            <person name="Schou M.F."/>
            <person name="Serga S.V."/>
            <person name="Stamenkovic-Radak M."/>
            <person name="Tanaskovic M."/>
            <person name="Veselinovic M.S."/>
            <person name="Vieira J."/>
            <person name="Vieira C.P."/>
            <person name="Kapun M."/>
            <person name="Flatt T."/>
            <person name="Gonzalez J."/>
            <person name="Staubach F."/>
            <person name="Obbard D.J."/>
        </authorList>
    </citation>
    <scope>NUCLEOTIDE SEQUENCE</scope>
    <source>
        <strain evidence="2">DrosEU46_Kharkiv_2014</strain>
    </source>
</reference>
<name>A0A0F7KNJ4_9VIRU</name>
<dbReference type="GeneID" id="31079578"/>
<dbReference type="Proteomes" id="UP000204438">
    <property type="component" value="Segment"/>
</dbReference>
<protein>
    <submittedName>
        <fullName evidence="1">Uncharacterized protein</fullName>
    </submittedName>
</protein>
<dbReference type="RefSeq" id="YP_009345971.1">
    <property type="nucleotide sequence ID" value="NC_033829.1"/>
</dbReference>